<evidence type="ECO:0000313" key="2">
    <source>
        <dbReference type="EMBL" id="AXG79225.1"/>
    </source>
</evidence>
<sequence length="329" mass="37199">MQHTTYFDAFLKGRVNLSDAKLNLLDVRVDTIFGVLKADAEIGHLVRGKKPQGSWAQRTIINPVGDKEFDADFMLDMKENADWAHSPKLYIESVYAALHRHSTYKGMPHTRKCRCVQLSYANSMHVDIVPYVRLASGREVIVNRDEDRWEDTNPAGFTAWMQAKDAIADGNLRKVIRLMKYLRDHKGSFTGTRSIILTTLLGERVSEFSKPANPGYYGNVPTALLHIVSDLDDWLQQRPFKPSIPDPSGSGVTFDHRWDQTTYAYFRARIHVHAAQIQSAYRETDPAKSVRLWQEVFGDRFQAPVTSGGSKFFVPVPAITTVTRTGRAG</sequence>
<evidence type="ECO:0000256" key="1">
    <source>
        <dbReference type="ARBA" id="ARBA00023118"/>
    </source>
</evidence>
<reference evidence="3" key="1">
    <citation type="submission" date="2018-07" db="EMBL/GenBank/DDBJ databases">
        <authorList>
            <person name="Zhao J."/>
        </authorList>
    </citation>
    <scope>NUCLEOTIDE SEQUENCE [LARGE SCALE GENOMIC DNA]</scope>
    <source>
        <strain evidence="3">GSSD-12</strain>
    </source>
</reference>
<keyword evidence="3" id="KW-1185">Reference proteome</keyword>
<accession>A0A345HRA1</accession>
<dbReference type="AlphaFoldDB" id="A0A345HRA1"/>
<dbReference type="EMBL" id="CP031194">
    <property type="protein sequence ID" value="AXG79225.1"/>
    <property type="molecule type" value="Genomic_DNA"/>
</dbReference>
<dbReference type="GO" id="GO:0016779">
    <property type="term" value="F:nucleotidyltransferase activity"/>
    <property type="evidence" value="ECO:0007669"/>
    <property type="project" value="InterPro"/>
</dbReference>
<dbReference type="OrthoDB" id="3328101at2"/>
<dbReference type="InterPro" id="IPR006116">
    <property type="entry name" value="NT_2-5OAS_ClassI-CCAase"/>
</dbReference>
<keyword evidence="2" id="KW-0808">Transferase</keyword>
<dbReference type="Pfam" id="PF18144">
    <property type="entry name" value="SMODS"/>
    <property type="match status" value="1"/>
</dbReference>
<gene>
    <name evidence="2" type="ORF">DVK44_17935</name>
</gene>
<name>A0A345HRA1_9ACTN</name>
<dbReference type="RefSeq" id="WP_114660558.1">
    <property type="nucleotide sequence ID" value="NZ_CP031194.1"/>
</dbReference>
<dbReference type="Proteomes" id="UP000253868">
    <property type="component" value="Chromosome"/>
</dbReference>
<proteinExistence type="predicted"/>
<protein>
    <submittedName>
        <fullName evidence="2">Nucleotidyltransferase</fullName>
    </submittedName>
</protein>
<evidence type="ECO:0000313" key="3">
    <source>
        <dbReference type="Proteomes" id="UP000253868"/>
    </source>
</evidence>
<organism evidence="2 3">
    <name type="scientific">Streptomyces paludis</name>
    <dbReference type="NCBI Taxonomy" id="2282738"/>
    <lineage>
        <taxon>Bacteria</taxon>
        <taxon>Bacillati</taxon>
        <taxon>Actinomycetota</taxon>
        <taxon>Actinomycetes</taxon>
        <taxon>Kitasatosporales</taxon>
        <taxon>Streptomycetaceae</taxon>
        <taxon>Streptomyces</taxon>
    </lineage>
</organism>
<dbReference type="KEGG" id="spad:DVK44_17935"/>
<dbReference type="GO" id="GO:0051607">
    <property type="term" value="P:defense response to virus"/>
    <property type="evidence" value="ECO:0007669"/>
    <property type="project" value="UniProtKB-KW"/>
</dbReference>
<dbReference type="CDD" id="cd05400">
    <property type="entry name" value="NT_2-5OAS_ClassI-CCAase"/>
    <property type="match status" value="1"/>
</dbReference>
<keyword evidence="1" id="KW-0051">Antiviral defense</keyword>